<name>A0A9D4YSA1_CHLVU</name>
<dbReference type="AlphaFoldDB" id="A0A9D4YSA1"/>
<evidence type="ECO:0000256" key="1">
    <source>
        <dbReference type="ARBA" id="ARBA00009505"/>
    </source>
</evidence>
<dbReference type="GO" id="GO:0005778">
    <property type="term" value="C:peroxisomal membrane"/>
    <property type="evidence" value="ECO:0007669"/>
    <property type="project" value="UniProtKB-SubCell"/>
</dbReference>
<proteinExistence type="inferred from homology"/>
<gene>
    <name evidence="4" type="ORF">D9Q98_009768</name>
</gene>
<feature type="compositionally biased region" description="Low complexity" evidence="3">
    <location>
        <begin position="173"/>
        <end position="191"/>
    </location>
</feature>
<dbReference type="InterPro" id="IPR013919">
    <property type="entry name" value="Pex16"/>
</dbReference>
<dbReference type="Pfam" id="PF08610">
    <property type="entry name" value="Pex16"/>
    <property type="match status" value="1"/>
</dbReference>
<keyword evidence="2" id="KW-0962">Peroxisome biogenesis</keyword>
<feature type="region of interest" description="Disordered" evidence="3">
    <location>
        <begin position="171"/>
        <end position="191"/>
    </location>
</feature>
<evidence type="ECO:0000313" key="5">
    <source>
        <dbReference type="Proteomes" id="UP001055712"/>
    </source>
</evidence>
<dbReference type="OrthoDB" id="2021143at2759"/>
<evidence type="ECO:0000313" key="4">
    <source>
        <dbReference type="EMBL" id="KAI3423934.1"/>
    </source>
</evidence>
<reference evidence="4" key="1">
    <citation type="journal article" date="2019" name="Plant J.">
        <title>Chlorella vulgaris genome assembly and annotation reveals the molecular basis for metabolic acclimation to high light conditions.</title>
        <authorList>
            <person name="Cecchin M."/>
            <person name="Marcolungo L."/>
            <person name="Rossato M."/>
            <person name="Girolomoni L."/>
            <person name="Cosentino E."/>
            <person name="Cuine S."/>
            <person name="Li-Beisson Y."/>
            <person name="Delledonne M."/>
            <person name="Ballottari M."/>
        </authorList>
    </citation>
    <scope>NUCLEOTIDE SEQUENCE</scope>
    <source>
        <strain evidence="4">211/11P</strain>
    </source>
</reference>
<comment type="similarity">
    <text evidence="1 2">Belongs to the peroxin-16 family.</text>
</comment>
<keyword evidence="2" id="KW-0576">Peroxisome</keyword>
<organism evidence="4 5">
    <name type="scientific">Chlorella vulgaris</name>
    <name type="common">Green alga</name>
    <dbReference type="NCBI Taxonomy" id="3077"/>
    <lineage>
        <taxon>Eukaryota</taxon>
        <taxon>Viridiplantae</taxon>
        <taxon>Chlorophyta</taxon>
        <taxon>core chlorophytes</taxon>
        <taxon>Trebouxiophyceae</taxon>
        <taxon>Chlorellales</taxon>
        <taxon>Chlorellaceae</taxon>
        <taxon>Chlorella clade</taxon>
        <taxon>Chlorella</taxon>
    </lineage>
</organism>
<evidence type="ECO:0000256" key="3">
    <source>
        <dbReference type="SAM" id="MobiDB-lite"/>
    </source>
</evidence>
<dbReference type="PANTHER" id="PTHR13299">
    <property type="entry name" value="PEROXISOMAL MEMBRANE PROTEIN PEX16"/>
    <property type="match status" value="1"/>
</dbReference>
<dbReference type="PANTHER" id="PTHR13299:SF0">
    <property type="entry name" value="PEROXISOMAL MEMBRANE PROTEIN PEX16"/>
    <property type="match status" value="1"/>
</dbReference>
<dbReference type="EMBL" id="SIDB01000014">
    <property type="protein sequence ID" value="KAI3423934.1"/>
    <property type="molecule type" value="Genomic_DNA"/>
</dbReference>
<dbReference type="GO" id="GO:0007031">
    <property type="term" value="P:peroxisome organization"/>
    <property type="evidence" value="ECO:0007669"/>
    <property type="project" value="UniProtKB-KW"/>
</dbReference>
<dbReference type="Proteomes" id="UP001055712">
    <property type="component" value="Unassembled WGS sequence"/>
</dbReference>
<comment type="subcellular location">
    <subcellularLocation>
        <location evidence="2">Peroxisome membrane</location>
    </subcellularLocation>
</comment>
<protein>
    <recommendedName>
        <fullName evidence="2">Peroxisomal membrane protein PEX16</fullName>
    </recommendedName>
</protein>
<sequence length="371" mass="40246">MERYKAFVRQNAGLLSLLESGLSSLTWVLPERFEGGELGIEALHTALGLLGGFHDSIVSSAPGVPSPPGTDLALALSTLEQVQVLLELVATRREERGGGSRYSSLAVLEAIKALVRLVVWRQSGSRLLLHGGRGNLEVQASLQSDVPLSQGRPQEVCSAFVEFRQRRCEPPTKQQAEQQEGGAEAAAAGSAAKGSAAASSDALSTQRKPGRQQASQRLLAAAEVLHILRPVAYALALRRWGRCDWKPWTISLGVDLLSMQLGSSASRAMQSSFWFGGVQPANLGPSLLLLQCLQRTRWAGEEERELAARRLRLLVYLLRDPLFSRYVAVALQAWVGGTARVPLVGWLSGRAAEILLGVQRYYTYVERMAGV</sequence>
<evidence type="ECO:0000256" key="2">
    <source>
        <dbReference type="RuleBase" id="RU365003"/>
    </source>
</evidence>
<keyword evidence="5" id="KW-1185">Reference proteome</keyword>
<reference evidence="4" key="2">
    <citation type="submission" date="2020-11" db="EMBL/GenBank/DDBJ databases">
        <authorList>
            <person name="Cecchin M."/>
            <person name="Marcolungo L."/>
            <person name="Rossato M."/>
            <person name="Girolomoni L."/>
            <person name="Cosentino E."/>
            <person name="Cuine S."/>
            <person name="Li-Beisson Y."/>
            <person name="Delledonne M."/>
            <person name="Ballottari M."/>
        </authorList>
    </citation>
    <scope>NUCLEOTIDE SEQUENCE</scope>
    <source>
        <strain evidence="4">211/11P</strain>
        <tissue evidence="4">Whole cell</tissue>
    </source>
</reference>
<accession>A0A9D4YSA1</accession>
<comment type="caution">
    <text evidence="4">The sequence shown here is derived from an EMBL/GenBank/DDBJ whole genome shotgun (WGS) entry which is preliminary data.</text>
</comment>